<name>A0A7J7KHT8_BUGNE</name>
<accession>A0A7J7KHT8</accession>
<dbReference type="SUPFAM" id="SSF47473">
    <property type="entry name" value="EF-hand"/>
    <property type="match status" value="1"/>
</dbReference>
<sequence>MIEMEFRSNISNSSGSCGDANRGEGVCRCPSNYKPHNLTDEEAKVFRRRYRHYLTTYHDSRHRGKIHLHHDMLSKIHKYKEQDRKMVKENMMRIWRLMTWPTPTEVLLEVDVDIAVENYITHLHNVDNAVREEGRAAIRSIANGFFTLLDKDKDGVIALKTWMSHYSVMSGMELETCQRTFSHIDVSGIGFLCKNDVVDAVLGFFCRPSPNYYNYVFGPIADSNRP</sequence>
<dbReference type="AlphaFoldDB" id="A0A7J7KHT8"/>
<dbReference type="InterPro" id="IPR011992">
    <property type="entry name" value="EF-hand-dom_pair"/>
</dbReference>
<evidence type="ECO:0000313" key="3">
    <source>
        <dbReference type="Proteomes" id="UP000593567"/>
    </source>
</evidence>
<reference evidence="2" key="1">
    <citation type="submission" date="2020-06" db="EMBL/GenBank/DDBJ databases">
        <title>Draft genome of Bugula neritina, a colonial animal packing powerful symbionts and potential medicines.</title>
        <authorList>
            <person name="Rayko M."/>
        </authorList>
    </citation>
    <scope>NUCLEOTIDE SEQUENCE [LARGE SCALE GENOMIC DNA]</scope>
    <source>
        <strain evidence="2">Kwan_BN1</strain>
    </source>
</reference>
<proteinExistence type="predicted"/>
<evidence type="ECO:0000313" key="2">
    <source>
        <dbReference type="EMBL" id="KAF6037208.1"/>
    </source>
</evidence>
<dbReference type="Proteomes" id="UP000593567">
    <property type="component" value="Unassembled WGS sequence"/>
</dbReference>
<comment type="caution">
    <text evidence="2">The sequence shown here is derived from an EMBL/GenBank/DDBJ whole genome shotgun (WGS) entry which is preliminary data.</text>
</comment>
<dbReference type="Gene3D" id="1.10.238.10">
    <property type="entry name" value="EF-hand"/>
    <property type="match status" value="1"/>
</dbReference>
<feature type="region of interest" description="Disordered" evidence="1">
    <location>
        <begin position="1"/>
        <end position="21"/>
    </location>
</feature>
<keyword evidence="3" id="KW-1185">Reference proteome</keyword>
<protein>
    <submittedName>
        <fullName evidence="2">Uncharacterized protein</fullName>
    </submittedName>
</protein>
<gene>
    <name evidence="2" type="ORF">EB796_004487</name>
</gene>
<dbReference type="EMBL" id="VXIV02000606">
    <property type="protein sequence ID" value="KAF6037208.1"/>
    <property type="molecule type" value="Genomic_DNA"/>
</dbReference>
<organism evidence="2 3">
    <name type="scientific">Bugula neritina</name>
    <name type="common">Brown bryozoan</name>
    <name type="synonym">Sertularia neritina</name>
    <dbReference type="NCBI Taxonomy" id="10212"/>
    <lineage>
        <taxon>Eukaryota</taxon>
        <taxon>Metazoa</taxon>
        <taxon>Spiralia</taxon>
        <taxon>Lophotrochozoa</taxon>
        <taxon>Bryozoa</taxon>
        <taxon>Gymnolaemata</taxon>
        <taxon>Cheilostomatida</taxon>
        <taxon>Flustrina</taxon>
        <taxon>Buguloidea</taxon>
        <taxon>Bugulidae</taxon>
        <taxon>Bugula</taxon>
    </lineage>
</organism>
<evidence type="ECO:0000256" key="1">
    <source>
        <dbReference type="SAM" id="MobiDB-lite"/>
    </source>
</evidence>